<dbReference type="InterPro" id="IPR036291">
    <property type="entry name" value="NAD(P)-bd_dom_sf"/>
</dbReference>
<dbReference type="PANTHER" id="PTHR12126">
    <property type="entry name" value="NADH-UBIQUINONE OXIDOREDUCTASE 39 KDA SUBUNIT-RELATED"/>
    <property type="match status" value="1"/>
</dbReference>
<dbReference type="InterPro" id="IPR051207">
    <property type="entry name" value="ComplexI_NDUFA9_subunit"/>
</dbReference>
<protein>
    <submittedName>
        <fullName evidence="3">NADH dehydrogenase</fullName>
    </submittedName>
</protein>
<name>A0A1G8AWC9_9PROT</name>
<dbReference type="Gene3D" id="3.40.50.720">
    <property type="entry name" value="NAD(P)-binding Rossmann-like Domain"/>
    <property type="match status" value="1"/>
</dbReference>
<dbReference type="OrthoDB" id="9776313at2"/>
<proteinExistence type="predicted"/>
<evidence type="ECO:0000259" key="2">
    <source>
        <dbReference type="Pfam" id="PF01370"/>
    </source>
</evidence>
<dbReference type="AlphaFoldDB" id="A0A1G8AWC9"/>
<reference evidence="4" key="1">
    <citation type="submission" date="2016-10" db="EMBL/GenBank/DDBJ databases">
        <authorList>
            <person name="Varghese N."/>
            <person name="Submissions S."/>
        </authorList>
    </citation>
    <scope>NUCLEOTIDE SEQUENCE [LARGE SCALE GENOMIC DNA]</scope>
    <source>
        <strain evidence="4">930I</strain>
    </source>
</reference>
<accession>A0A1G8AWC9</accession>
<dbReference type="PANTHER" id="PTHR12126:SF11">
    <property type="entry name" value="NADH DEHYDROGENASE [UBIQUINONE] 1 ALPHA SUBCOMPLEX SUBUNIT 9, MITOCHONDRIAL"/>
    <property type="match status" value="1"/>
</dbReference>
<feature type="domain" description="NAD-dependent epimerase/dehydratase" evidence="2">
    <location>
        <begin position="32"/>
        <end position="250"/>
    </location>
</feature>
<dbReference type="Pfam" id="PF01370">
    <property type="entry name" value="Epimerase"/>
    <property type="match status" value="1"/>
</dbReference>
<dbReference type="Proteomes" id="UP000217076">
    <property type="component" value="Unassembled WGS sequence"/>
</dbReference>
<dbReference type="SUPFAM" id="SSF51735">
    <property type="entry name" value="NAD(P)-binding Rossmann-fold domains"/>
    <property type="match status" value="1"/>
</dbReference>
<feature type="region of interest" description="Disordered" evidence="1">
    <location>
        <begin position="1"/>
        <end position="26"/>
    </location>
</feature>
<dbReference type="FunFam" id="3.40.50.720:FF:000702">
    <property type="entry name" value="NADH dehydrogenase (Ubiquinone)"/>
    <property type="match status" value="1"/>
</dbReference>
<dbReference type="RefSeq" id="WP_092618732.1">
    <property type="nucleotide sequence ID" value="NZ_FNCV01000005.1"/>
</dbReference>
<organism evidence="3 4">
    <name type="scientific">Roseospirillum parvum</name>
    <dbReference type="NCBI Taxonomy" id="83401"/>
    <lineage>
        <taxon>Bacteria</taxon>
        <taxon>Pseudomonadati</taxon>
        <taxon>Pseudomonadota</taxon>
        <taxon>Alphaproteobacteria</taxon>
        <taxon>Rhodospirillales</taxon>
        <taxon>Rhodospirillaceae</taxon>
        <taxon>Roseospirillum</taxon>
    </lineage>
</organism>
<keyword evidence="4" id="KW-1185">Reference proteome</keyword>
<dbReference type="InterPro" id="IPR001509">
    <property type="entry name" value="Epimerase_deHydtase"/>
</dbReference>
<dbReference type="STRING" id="83401.SAMN05421742_105132"/>
<dbReference type="EMBL" id="FNCV01000005">
    <property type="protein sequence ID" value="SDH25312.1"/>
    <property type="molecule type" value="Genomic_DNA"/>
</dbReference>
<evidence type="ECO:0000313" key="4">
    <source>
        <dbReference type="Proteomes" id="UP000217076"/>
    </source>
</evidence>
<gene>
    <name evidence="3" type="ORF">SAMN05421742_105132</name>
</gene>
<evidence type="ECO:0000313" key="3">
    <source>
        <dbReference type="EMBL" id="SDH25312.1"/>
    </source>
</evidence>
<dbReference type="CDD" id="cd05271">
    <property type="entry name" value="NDUFA9_like_SDR_a"/>
    <property type="match status" value="1"/>
</dbReference>
<sequence length="361" mass="38619">MTAPPTAPLEPFSDAPPESPVAQPDSAPLATLFGGSGFIGRHVVEALANQGWRVRVVVRDPEGAKFLKPLGELGQISLLGGSVSDPKAVAAACQGAQAVVNLVGILYQKGRRSFEAMHVEAPRTIAQAARAAGVKRLVHISAMGASPDSEAEYARTKARGEQALLEAFPEATILRPSVVFGPGDGFFNLFGSLGRRLPVLPYFCSDAPGFRDGRLDLKGAGGPRFQPVYVGDVVAAVMKALTEESVGHNPHAGKTYELGGPNVYTMRQVMELVAKEIHRQRLVVPVPIWVARLQASVLQFLPVPPLTPDQVRLLEVDNVMGGDLPGLAEMGITPTAAEAILPTYLHRYRPLHRHTYVRDSA</sequence>
<evidence type="ECO:0000256" key="1">
    <source>
        <dbReference type="SAM" id="MobiDB-lite"/>
    </source>
</evidence>
<dbReference type="GO" id="GO:0044877">
    <property type="term" value="F:protein-containing complex binding"/>
    <property type="evidence" value="ECO:0007669"/>
    <property type="project" value="TreeGrafter"/>
</dbReference>